<keyword evidence="1" id="KW-0547">Nucleotide-binding</keyword>
<dbReference type="GO" id="GO:0017116">
    <property type="term" value="F:single-stranded DNA helicase activity"/>
    <property type="evidence" value="ECO:0007669"/>
    <property type="project" value="TreeGrafter"/>
</dbReference>
<dbReference type="InterPro" id="IPR027785">
    <property type="entry name" value="UvrD-like_helicase_C"/>
</dbReference>
<dbReference type="GO" id="GO:0008854">
    <property type="term" value="F:exodeoxyribonuclease V activity"/>
    <property type="evidence" value="ECO:0007669"/>
    <property type="project" value="InterPro"/>
</dbReference>
<dbReference type="GO" id="GO:0006302">
    <property type="term" value="P:double-strand break repair"/>
    <property type="evidence" value="ECO:0007669"/>
    <property type="project" value="InterPro"/>
</dbReference>
<dbReference type="CDD" id="cd18809">
    <property type="entry name" value="SF1_C_RecD"/>
    <property type="match status" value="1"/>
</dbReference>
<accession>A0A367Z8I6</accession>
<dbReference type="Pfam" id="PF13245">
    <property type="entry name" value="AAA_19"/>
    <property type="match status" value="1"/>
</dbReference>
<dbReference type="GO" id="GO:0006310">
    <property type="term" value="P:DNA recombination"/>
    <property type="evidence" value="ECO:0007669"/>
    <property type="project" value="InterPro"/>
</dbReference>
<dbReference type="AlphaFoldDB" id="A0A367Z8I6"/>
<dbReference type="InterPro" id="IPR027417">
    <property type="entry name" value="P-loop_NTPase"/>
</dbReference>
<evidence type="ECO:0000256" key="3">
    <source>
        <dbReference type="SAM" id="MobiDB-lite"/>
    </source>
</evidence>
<feature type="compositionally biased region" description="Basic and acidic residues" evidence="3">
    <location>
        <begin position="160"/>
        <end position="187"/>
    </location>
</feature>
<feature type="region of interest" description="Disordered" evidence="3">
    <location>
        <begin position="481"/>
        <end position="534"/>
    </location>
</feature>
<organism evidence="5 6">
    <name type="scientific">Candidatus Ozemobacter sibiricus</name>
    <dbReference type="NCBI Taxonomy" id="2268124"/>
    <lineage>
        <taxon>Bacteria</taxon>
        <taxon>Candidatus Ozemobacteria</taxon>
        <taxon>Candidatus Ozemobacterales</taxon>
        <taxon>Candidatus Ozemobacteraceae</taxon>
        <taxon>Candidatus Ozemobacter</taxon>
    </lineage>
</organism>
<evidence type="ECO:0000259" key="4">
    <source>
        <dbReference type="Pfam" id="PF13538"/>
    </source>
</evidence>
<dbReference type="InterPro" id="IPR050534">
    <property type="entry name" value="Coronavir_polyprotein_1ab"/>
</dbReference>
<feature type="region of interest" description="Disordered" evidence="3">
    <location>
        <begin position="149"/>
        <end position="187"/>
    </location>
</feature>
<dbReference type="HAMAP" id="MF_01487">
    <property type="entry name" value="RecD"/>
    <property type="match status" value="1"/>
</dbReference>
<dbReference type="PANTHER" id="PTHR43788">
    <property type="entry name" value="DNA2/NAM7 HELICASE FAMILY MEMBER"/>
    <property type="match status" value="1"/>
</dbReference>
<dbReference type="CDD" id="cd17933">
    <property type="entry name" value="DEXSc_RecD-like"/>
    <property type="match status" value="1"/>
</dbReference>
<evidence type="ECO:0000313" key="6">
    <source>
        <dbReference type="Proteomes" id="UP000252355"/>
    </source>
</evidence>
<gene>
    <name evidence="5" type="ORF">OZSIB_1061</name>
</gene>
<dbReference type="Proteomes" id="UP000252355">
    <property type="component" value="Unassembled WGS sequence"/>
</dbReference>
<evidence type="ECO:0000313" key="5">
    <source>
        <dbReference type="EMBL" id="RCK74445.1"/>
    </source>
</evidence>
<feature type="domain" description="UvrD-like helicase C-terminal" evidence="4">
    <location>
        <begin position="813"/>
        <end position="863"/>
    </location>
</feature>
<evidence type="ECO:0000256" key="1">
    <source>
        <dbReference type="ARBA" id="ARBA00022741"/>
    </source>
</evidence>
<dbReference type="PANTHER" id="PTHR43788:SF6">
    <property type="entry name" value="DNA HELICASE B"/>
    <property type="match status" value="1"/>
</dbReference>
<dbReference type="Pfam" id="PF13538">
    <property type="entry name" value="UvrD_C_2"/>
    <property type="match status" value="1"/>
</dbReference>
<protein>
    <submittedName>
        <fullName evidence="5">Exodeoxyribonuclease V alpha chain</fullName>
    </submittedName>
</protein>
<proteinExistence type="inferred from homology"/>
<reference evidence="5 6" key="1">
    <citation type="submission" date="2018-05" db="EMBL/GenBank/DDBJ databases">
        <title>A metagenomic window into the 2 km-deep terrestrial subsurface aquifer revealed taxonomically and functionally diverse microbial community comprising novel uncultured bacterial lineages.</title>
        <authorList>
            <person name="Kadnikov V.V."/>
            <person name="Mardanov A.V."/>
            <person name="Beletsky A.V."/>
            <person name="Banks D."/>
            <person name="Pimenov N.V."/>
            <person name="Frank Y.A."/>
            <person name="Karnachuk O.V."/>
            <person name="Ravin N.V."/>
        </authorList>
    </citation>
    <scope>NUCLEOTIDE SEQUENCE [LARGE SCALE GENOMIC DNA]</scope>
    <source>
        <strain evidence="5">BY5</strain>
    </source>
</reference>
<comment type="caution">
    <text evidence="5">The sequence shown here is derived from an EMBL/GenBank/DDBJ whole genome shotgun (WGS) entry which is preliminary data.</text>
</comment>
<name>A0A367Z8I6_9BACT</name>
<dbReference type="EMBL" id="QOQW01000045">
    <property type="protein sequence ID" value="RCK74445.1"/>
    <property type="molecule type" value="Genomic_DNA"/>
</dbReference>
<sequence>MMSAADRFRRDLHDLGLWPAAGETERLALYEAVTAATDLTALDVQTVRDLCDLGGVQEPARRVALEAALFNLFLVRRDGGLVMPLEADRLLDRLPDFPQRSALAARFLEGWRQGAYRQIIGDLVSEGARTTGGHDGAGANGAAGVDARAGVRGAGGAHPDGSDRRDCGASSDRPDRSDRGAPSEDSYRAREAVPYLPLLADRHGLWFQRYRLAADRLRTGLQERLGQDDLDPARLPDLIARAAPVVQAVLAAPPRRPDGAPLRLDEAQQAGVVLAILRKFVVITGGPGTGKTSVVFTFLRCLLRMGLAPHRVALAAPTGRAAQRMGESLRAQLATLPVREPVDEAIVLMEPRTLHRLLGYSPRNLSFRHGRDNPLEADLILVDETSMVDVEMMSRLLEASPLEARLVLIGDKDQLPSVEAGTVLADLVRAALEPTGATGDPLAMAGASPALAGERLATGVGFGATLADAIDAIVGQAVAPRAPSAPSSRSAALARSTRSTRSTRSARSAPAAPAAPAASSAPSASPARPASATMAGGHAAPVAALATPGTACSMADRVLFLQTCHRAVPEIIALAQEINGFRAAGDPVADRSDEEVRSALPASLRSAFLPATGEAALPGVADPAASPSAGGPVQWLEAAWHTAHPKAVLAAWLREFLLLPGSSSRALPGSGSGSAQAPAAAPRPYPQVIADCLALGLPVTGEPLTDGHPLAEAFAFLGRHKILCAYRDGACGVDGLNRRLAVELAAWLPVKGWSEFFPGAVVMVTQNDYARELFNGDTGLILPAREGGLFGVFPRPGTLLRVPVDELPGPELAFAVTVHKSQGSEYDEVLLILPPPQSEAAGRLLTREVLYTAVTRAKRRVTILADARTLFTACSRGAIRAG</sequence>
<dbReference type="Gene3D" id="3.40.50.300">
    <property type="entry name" value="P-loop containing nucleotide triphosphate hydrolases"/>
    <property type="match status" value="2"/>
</dbReference>
<dbReference type="SUPFAM" id="SSF52540">
    <property type="entry name" value="P-loop containing nucleoside triphosphate hydrolases"/>
    <property type="match status" value="1"/>
</dbReference>
<evidence type="ECO:0000256" key="2">
    <source>
        <dbReference type="ARBA" id="ARBA00022840"/>
    </source>
</evidence>
<dbReference type="InterPro" id="IPR006344">
    <property type="entry name" value="RecD"/>
</dbReference>
<keyword evidence="2" id="KW-0067">ATP-binding</keyword>
<dbReference type="GO" id="GO:0005524">
    <property type="term" value="F:ATP binding"/>
    <property type="evidence" value="ECO:0007669"/>
    <property type="project" value="UniProtKB-KW"/>
</dbReference>
<dbReference type="Gene3D" id="2.30.30.940">
    <property type="match status" value="1"/>
</dbReference>
<dbReference type="GO" id="GO:0009338">
    <property type="term" value="C:exodeoxyribonuclease V complex"/>
    <property type="evidence" value="ECO:0007669"/>
    <property type="project" value="InterPro"/>
</dbReference>